<name>A0A897MTY2_9EURY</name>
<dbReference type="AlphaFoldDB" id="A0A897MTY2"/>
<dbReference type="GeneID" id="70684667"/>
<organism evidence="1 2">
    <name type="scientific">Natranaeroarchaeum sulfidigenes</name>
    <dbReference type="NCBI Taxonomy" id="2784880"/>
    <lineage>
        <taxon>Archaea</taxon>
        <taxon>Methanobacteriati</taxon>
        <taxon>Methanobacteriota</taxon>
        <taxon>Stenosarchaea group</taxon>
        <taxon>Halobacteria</taxon>
        <taxon>Halobacteriales</taxon>
        <taxon>Natronoarchaeaceae</taxon>
        <taxon>Natranaeroarchaeum</taxon>
    </lineage>
</organism>
<evidence type="ECO:0000313" key="1">
    <source>
        <dbReference type="EMBL" id="QSG02503.1"/>
    </source>
</evidence>
<dbReference type="EMBL" id="CP064786">
    <property type="protein sequence ID" value="QSG02503.1"/>
    <property type="molecule type" value="Genomic_DNA"/>
</dbReference>
<dbReference type="Proteomes" id="UP000663586">
    <property type="component" value="Chromosome"/>
</dbReference>
<dbReference type="RefSeq" id="WP_238479648.1">
    <property type="nucleotide sequence ID" value="NZ_CP064786.1"/>
</dbReference>
<reference evidence="1" key="1">
    <citation type="submission" date="2020-11" db="EMBL/GenBank/DDBJ databases">
        <title>Carbohydrate-dependent, anaerobic sulfur respiration: A novel catabolism in halophilic archaea.</title>
        <authorList>
            <person name="Sorokin D.Y."/>
            <person name="Messina E."/>
            <person name="Smedile F."/>
            <person name="La Cono V."/>
            <person name="Hallsworth J.E."/>
            <person name="Yakimov M.M."/>
        </authorList>
    </citation>
    <scope>NUCLEOTIDE SEQUENCE</scope>
    <source>
        <strain evidence="1">AArc-S</strain>
    </source>
</reference>
<protein>
    <submittedName>
        <fullName evidence="1">Uncharacterized protein</fullName>
    </submittedName>
</protein>
<keyword evidence="2" id="KW-1185">Reference proteome</keyword>
<evidence type="ECO:0000313" key="2">
    <source>
        <dbReference type="Proteomes" id="UP000663586"/>
    </source>
</evidence>
<sequence>MTERYDVNETRPAVSYGPVPGSDRWALSLTTEDGERVDLGLGERAMYDLWIEVRGVPSPRSDDDRGRSIRQLVHYANSAKQERIEEAIDVLVGGPPGDRP</sequence>
<proteinExistence type="predicted"/>
<dbReference type="KEGG" id="hara:AArcS_1286"/>
<accession>A0A897MTY2</accession>
<gene>
    <name evidence="1" type="ORF">AArcS_1286</name>
</gene>